<dbReference type="NCBIfam" id="TIGR00186">
    <property type="entry name" value="rRNA_methyl_3"/>
    <property type="match status" value="1"/>
</dbReference>
<dbReference type="FunFam" id="3.40.1280.10:FF:000032">
    <property type="entry name" value="rRNA methyltransferase 1, mitochondrial"/>
    <property type="match status" value="1"/>
</dbReference>
<dbReference type="GO" id="GO:0003723">
    <property type="term" value="F:RNA binding"/>
    <property type="evidence" value="ECO:0007669"/>
    <property type="project" value="InterPro"/>
</dbReference>
<feature type="compositionally biased region" description="Basic and acidic residues" evidence="10">
    <location>
        <begin position="152"/>
        <end position="174"/>
    </location>
</feature>
<evidence type="ECO:0000256" key="3">
    <source>
        <dbReference type="ARBA" id="ARBA00022552"/>
    </source>
</evidence>
<keyword evidence="8" id="KW-0496">Mitochondrion</keyword>
<evidence type="ECO:0000256" key="1">
    <source>
        <dbReference type="ARBA" id="ARBA00004173"/>
    </source>
</evidence>
<feature type="compositionally biased region" description="Basic and acidic residues" evidence="10">
    <location>
        <begin position="216"/>
        <end position="227"/>
    </location>
</feature>
<keyword evidence="5" id="KW-0808">Transferase</keyword>
<dbReference type="Proteomes" id="UP001443914">
    <property type="component" value="Unassembled WGS sequence"/>
</dbReference>
<dbReference type="InterPro" id="IPR047182">
    <property type="entry name" value="MRM1"/>
</dbReference>
<dbReference type="CDD" id="cd18105">
    <property type="entry name" value="SpoU-like_MRM1"/>
    <property type="match status" value="1"/>
</dbReference>
<dbReference type="PANTHER" id="PTHR46103:SF1">
    <property type="entry name" value="RRNA METHYLTRANSFERASE 1, MITOCHONDRIAL"/>
    <property type="match status" value="1"/>
</dbReference>
<name>A0AAW1JPW9_SAPOF</name>
<dbReference type="Pfam" id="PF08032">
    <property type="entry name" value="SpoU_sub_bind"/>
    <property type="match status" value="1"/>
</dbReference>
<dbReference type="InterPro" id="IPR013123">
    <property type="entry name" value="SpoU_subst-bd"/>
</dbReference>
<dbReference type="Gene3D" id="3.40.1280.10">
    <property type="match status" value="1"/>
</dbReference>
<dbReference type="AlphaFoldDB" id="A0AAW1JPW9"/>
<feature type="compositionally biased region" description="Acidic residues" evidence="10">
    <location>
        <begin position="268"/>
        <end position="279"/>
    </location>
</feature>
<dbReference type="GO" id="GO:0016435">
    <property type="term" value="F:rRNA (guanine) methyltransferase activity"/>
    <property type="evidence" value="ECO:0007669"/>
    <property type="project" value="TreeGrafter"/>
</dbReference>
<dbReference type="Gene3D" id="3.30.1330.30">
    <property type="match status" value="1"/>
</dbReference>
<keyword evidence="4" id="KW-0489">Methyltransferase</keyword>
<feature type="region of interest" description="Disordered" evidence="10">
    <location>
        <begin position="144"/>
        <end position="282"/>
    </location>
</feature>
<keyword evidence="3" id="KW-0698">rRNA processing</keyword>
<evidence type="ECO:0000256" key="6">
    <source>
        <dbReference type="ARBA" id="ARBA00022691"/>
    </source>
</evidence>
<comment type="caution">
    <text evidence="12">The sequence shown here is derived from an EMBL/GenBank/DDBJ whole genome shotgun (WGS) entry which is preliminary data.</text>
</comment>
<keyword evidence="6" id="KW-0949">S-adenosyl-L-methionine</keyword>
<evidence type="ECO:0000256" key="7">
    <source>
        <dbReference type="ARBA" id="ARBA00022946"/>
    </source>
</evidence>
<proteinExistence type="inferred from homology"/>
<dbReference type="InterPro" id="IPR001537">
    <property type="entry name" value="SpoU_MeTrfase"/>
</dbReference>
<evidence type="ECO:0000313" key="13">
    <source>
        <dbReference type="Proteomes" id="UP001443914"/>
    </source>
</evidence>
<feature type="compositionally biased region" description="Low complexity" evidence="10">
    <location>
        <begin position="175"/>
        <end position="186"/>
    </location>
</feature>
<evidence type="ECO:0000256" key="2">
    <source>
        <dbReference type="ARBA" id="ARBA00007228"/>
    </source>
</evidence>
<evidence type="ECO:0000256" key="5">
    <source>
        <dbReference type="ARBA" id="ARBA00022679"/>
    </source>
</evidence>
<sequence length="644" mass="70495">MYCNLSKTHALPTVFLVSSKQYVGLNLGKNSKIQSFSNGVYLKSSLNPKNFGFGGPKRHQLSKPRKMSVNFSGLCAEFDVKKSQLLGFRSFSSLKNDGHRKNLPWLVDSGYDDKVMKVKASNSSGGSNGKSSWEISAEKFVQRSGGSAVEDVGGRGRAVDVVEDSRKPRLRRDSSSSSSSSNSRSSWGNSAEKFVRKSGGSAVKEGRRSRVVNVAEDSRKPRLRRDSNSSSNSNSKSSWGNSAEKFVRRSGGSAVEEDWRNPRVRQDESDEEDGEDEGVVNDPRWDTIKTRAGRVIDGRVGSDRPELRGRWNREESWGRKTYREASESSVPKIVGEALYGVGPVLAALSAGRREFYTLYVQEGLELSKNNKKRKDKKGFEKVLKIADKIGLSLREVSKHDLNMVSDNRPHQGLVLDTSPLEMVNIKELETISSEHDKGVLWVALDEVTDPQNLGAIIRSSYFFGAAGVVLCAKNSAPLSGVVSKASAGSLELMEMRSCKNMMQFLTSSAENGWRVVGGSVSSRAVPLREVAPGEPTILVLGSEGTGLRPLVERSCTQLVKIPGNIPVDVTSGGFEDDGVGDEPVEEEVQSSREEFQSFMAVESLNVSVAAGVLLHHFIGYNYTSLNHAALKLMIFSLHQTRALV</sequence>
<gene>
    <name evidence="12" type="ORF">RND81_07G091200</name>
</gene>
<dbReference type="GO" id="GO:0005739">
    <property type="term" value="C:mitochondrion"/>
    <property type="evidence" value="ECO:0007669"/>
    <property type="project" value="UniProtKB-SubCell"/>
</dbReference>
<dbReference type="Pfam" id="PF00588">
    <property type="entry name" value="SpoU_methylase"/>
    <property type="match status" value="1"/>
</dbReference>
<dbReference type="SMART" id="SM00967">
    <property type="entry name" value="SpoU_sub_bind"/>
    <property type="match status" value="1"/>
</dbReference>
<dbReference type="GO" id="GO:0009507">
    <property type="term" value="C:chloroplast"/>
    <property type="evidence" value="ECO:0007669"/>
    <property type="project" value="TreeGrafter"/>
</dbReference>
<dbReference type="InterPro" id="IPR029028">
    <property type="entry name" value="Alpha/beta_knot_MTases"/>
</dbReference>
<keyword evidence="7" id="KW-0809">Transit peptide</keyword>
<dbReference type="EMBL" id="JBDFQZ010000007">
    <property type="protein sequence ID" value="KAK9705906.1"/>
    <property type="molecule type" value="Genomic_DNA"/>
</dbReference>
<comment type="subcellular location">
    <subcellularLocation>
        <location evidence="1">Mitochondrion</location>
    </subcellularLocation>
</comment>
<dbReference type="InterPro" id="IPR029026">
    <property type="entry name" value="tRNA_m1G_MTases_N"/>
</dbReference>
<organism evidence="12 13">
    <name type="scientific">Saponaria officinalis</name>
    <name type="common">Common soapwort</name>
    <name type="synonym">Lychnis saponaria</name>
    <dbReference type="NCBI Taxonomy" id="3572"/>
    <lineage>
        <taxon>Eukaryota</taxon>
        <taxon>Viridiplantae</taxon>
        <taxon>Streptophyta</taxon>
        <taxon>Embryophyta</taxon>
        <taxon>Tracheophyta</taxon>
        <taxon>Spermatophyta</taxon>
        <taxon>Magnoliopsida</taxon>
        <taxon>eudicotyledons</taxon>
        <taxon>Gunneridae</taxon>
        <taxon>Pentapetalae</taxon>
        <taxon>Caryophyllales</taxon>
        <taxon>Caryophyllaceae</taxon>
        <taxon>Caryophylleae</taxon>
        <taxon>Saponaria</taxon>
    </lineage>
</organism>
<keyword evidence="13" id="KW-1185">Reference proteome</keyword>
<feature type="compositionally biased region" description="Basic and acidic residues" evidence="10">
    <location>
        <begin position="257"/>
        <end position="267"/>
    </location>
</feature>
<evidence type="ECO:0000256" key="10">
    <source>
        <dbReference type="SAM" id="MobiDB-lite"/>
    </source>
</evidence>
<evidence type="ECO:0000256" key="4">
    <source>
        <dbReference type="ARBA" id="ARBA00022603"/>
    </source>
</evidence>
<feature type="domain" description="RNA 2-O ribose methyltransferase substrate binding" evidence="11">
    <location>
        <begin position="337"/>
        <end position="423"/>
    </location>
</feature>
<dbReference type="InterPro" id="IPR029064">
    <property type="entry name" value="Ribosomal_eL30-like_sf"/>
</dbReference>
<dbReference type="InterPro" id="IPR047261">
    <property type="entry name" value="MRM1_MeTrfase_dom"/>
</dbReference>
<protein>
    <recommendedName>
        <fullName evidence="9">rRNA methyltransferase 1, mitochondrial</fullName>
    </recommendedName>
</protein>
<accession>A0AAW1JPW9</accession>
<evidence type="ECO:0000259" key="11">
    <source>
        <dbReference type="SMART" id="SM00967"/>
    </source>
</evidence>
<dbReference type="SUPFAM" id="SSF75217">
    <property type="entry name" value="alpha/beta knot"/>
    <property type="match status" value="1"/>
</dbReference>
<comment type="similarity">
    <text evidence="2">Belongs to the class IV-like SAM-binding methyltransferase superfamily. RNA methyltransferase TrmH family.</text>
</comment>
<dbReference type="PANTHER" id="PTHR46103">
    <property type="entry name" value="RRNA METHYLTRANSFERASE 1, MITOCHONDRIAL"/>
    <property type="match status" value="1"/>
</dbReference>
<dbReference type="SUPFAM" id="SSF55315">
    <property type="entry name" value="L30e-like"/>
    <property type="match status" value="1"/>
</dbReference>
<feature type="compositionally biased region" description="Low complexity" evidence="10">
    <location>
        <begin position="228"/>
        <end position="242"/>
    </location>
</feature>
<evidence type="ECO:0000256" key="8">
    <source>
        <dbReference type="ARBA" id="ARBA00023128"/>
    </source>
</evidence>
<evidence type="ECO:0000256" key="9">
    <source>
        <dbReference type="ARBA" id="ARBA00034881"/>
    </source>
</evidence>
<reference evidence="12" key="1">
    <citation type="submission" date="2024-03" db="EMBL/GenBank/DDBJ databases">
        <title>WGS assembly of Saponaria officinalis var. Norfolk2.</title>
        <authorList>
            <person name="Jenkins J."/>
            <person name="Shu S."/>
            <person name="Grimwood J."/>
            <person name="Barry K."/>
            <person name="Goodstein D."/>
            <person name="Schmutz J."/>
            <person name="Leebens-Mack J."/>
            <person name="Osbourn A."/>
        </authorList>
    </citation>
    <scope>NUCLEOTIDE SEQUENCE [LARGE SCALE GENOMIC DNA]</scope>
    <source>
        <strain evidence="12">JIC</strain>
    </source>
</reference>
<dbReference type="InterPro" id="IPR004441">
    <property type="entry name" value="rRNA_MeTrfase_TrmH"/>
</dbReference>
<evidence type="ECO:0000313" key="12">
    <source>
        <dbReference type="EMBL" id="KAK9705906.1"/>
    </source>
</evidence>